<reference evidence="1 2" key="1">
    <citation type="submission" date="2015-04" db="EMBL/GenBank/DDBJ databases">
        <title>Whole genome shotgun sequence of Flavihumibacter petaseus NBRC 106054.</title>
        <authorList>
            <person name="Miyazawa S."/>
            <person name="Hosoyama A."/>
            <person name="Hashimoto M."/>
            <person name="Noguchi M."/>
            <person name="Tsuchikane K."/>
            <person name="Ohji S."/>
            <person name="Yamazoe A."/>
            <person name="Ichikawa N."/>
            <person name="Kimura A."/>
            <person name="Fujita N."/>
        </authorList>
    </citation>
    <scope>NUCLEOTIDE SEQUENCE [LARGE SCALE GENOMIC DNA]</scope>
    <source>
        <strain evidence="1 2">NBRC 106054</strain>
    </source>
</reference>
<dbReference type="Pfam" id="PF14014">
    <property type="entry name" value="DUF4230"/>
    <property type="match status" value="1"/>
</dbReference>
<dbReference type="AlphaFoldDB" id="A0A0E9MUI4"/>
<organism evidence="1 2">
    <name type="scientific">Flavihumibacter petaseus NBRC 106054</name>
    <dbReference type="NCBI Taxonomy" id="1220578"/>
    <lineage>
        <taxon>Bacteria</taxon>
        <taxon>Pseudomonadati</taxon>
        <taxon>Bacteroidota</taxon>
        <taxon>Chitinophagia</taxon>
        <taxon>Chitinophagales</taxon>
        <taxon>Chitinophagaceae</taxon>
        <taxon>Flavihumibacter</taxon>
    </lineage>
</organism>
<evidence type="ECO:0000313" key="2">
    <source>
        <dbReference type="Proteomes" id="UP000033121"/>
    </source>
</evidence>
<accession>A0A0E9MUI4</accession>
<evidence type="ECO:0000313" key="1">
    <source>
        <dbReference type="EMBL" id="GAO41081.1"/>
    </source>
</evidence>
<keyword evidence="2" id="KW-1185">Reference proteome</keyword>
<sequence>MIRPVIKTAGVLLAIALIYWLCSRAGWLPSPSRWFSAAPVTIDESPILVREIRKISQLVTLNAQDEVVVSAVKPSPPGSARQIVTVFTPGAPPSMDHLVIIVKGQVLLGTELKGLTVDQLFIKGDSISLRLPVAGILDIQTNPSDTETFIEEGSWSPAEVTALKEKARALLAERVKAKGLPERANAQALKVMETFLKTMGYKKVTVLSGN</sequence>
<evidence type="ECO:0008006" key="3">
    <source>
        <dbReference type="Google" id="ProtNLM"/>
    </source>
</evidence>
<gene>
    <name evidence="1" type="ORF">FPE01S_01_00930</name>
</gene>
<dbReference type="STRING" id="1220578.FPE01S_01_00930"/>
<protein>
    <recommendedName>
        <fullName evidence="3">DUF4230 domain-containing protein</fullName>
    </recommendedName>
</protein>
<name>A0A0E9MUI4_9BACT</name>
<dbReference type="Proteomes" id="UP000033121">
    <property type="component" value="Unassembled WGS sequence"/>
</dbReference>
<dbReference type="InterPro" id="IPR025324">
    <property type="entry name" value="DUF4230"/>
</dbReference>
<dbReference type="RefSeq" id="WP_046367009.1">
    <property type="nucleotide sequence ID" value="NZ_BBWV01000001.1"/>
</dbReference>
<comment type="caution">
    <text evidence="1">The sequence shown here is derived from an EMBL/GenBank/DDBJ whole genome shotgun (WGS) entry which is preliminary data.</text>
</comment>
<proteinExistence type="predicted"/>
<dbReference type="OrthoDB" id="670676at2"/>
<dbReference type="EMBL" id="BBWV01000001">
    <property type="protein sequence ID" value="GAO41081.1"/>
    <property type="molecule type" value="Genomic_DNA"/>
</dbReference>